<dbReference type="RefSeq" id="WP_110309828.1">
    <property type="nucleotide sequence ID" value="NZ_QICL01000004.1"/>
</dbReference>
<organism evidence="3 4">
    <name type="scientific">Dysgonomonas alginatilytica</name>
    <dbReference type="NCBI Taxonomy" id="1605892"/>
    <lineage>
        <taxon>Bacteria</taxon>
        <taxon>Pseudomonadati</taxon>
        <taxon>Bacteroidota</taxon>
        <taxon>Bacteroidia</taxon>
        <taxon>Bacteroidales</taxon>
        <taxon>Dysgonomonadaceae</taxon>
        <taxon>Dysgonomonas</taxon>
    </lineage>
</organism>
<keyword evidence="1" id="KW-0175">Coiled coil</keyword>
<dbReference type="EMBL" id="QICL01000004">
    <property type="protein sequence ID" value="PXV66872.1"/>
    <property type="molecule type" value="Genomic_DNA"/>
</dbReference>
<gene>
    <name evidence="3" type="ORF">CLV62_104133</name>
</gene>
<keyword evidence="4" id="KW-1185">Reference proteome</keyword>
<reference evidence="3 4" key="1">
    <citation type="submission" date="2018-03" db="EMBL/GenBank/DDBJ databases">
        <title>Genomic Encyclopedia of Archaeal and Bacterial Type Strains, Phase II (KMG-II): from individual species to whole genera.</title>
        <authorList>
            <person name="Goeker M."/>
        </authorList>
    </citation>
    <scope>NUCLEOTIDE SEQUENCE [LARGE SCALE GENOMIC DNA]</scope>
    <source>
        <strain evidence="3 4">DSM 100214</strain>
    </source>
</reference>
<feature type="domain" description="Tape measure protein N-terminal" evidence="2">
    <location>
        <begin position="224"/>
        <end position="412"/>
    </location>
</feature>
<dbReference type="Proteomes" id="UP000247973">
    <property type="component" value="Unassembled WGS sequence"/>
</dbReference>
<evidence type="ECO:0000313" key="3">
    <source>
        <dbReference type="EMBL" id="PXV66872.1"/>
    </source>
</evidence>
<evidence type="ECO:0000313" key="4">
    <source>
        <dbReference type="Proteomes" id="UP000247973"/>
    </source>
</evidence>
<dbReference type="InterPro" id="IPR013491">
    <property type="entry name" value="Tape_meas_N"/>
</dbReference>
<evidence type="ECO:0000256" key="1">
    <source>
        <dbReference type="SAM" id="Coils"/>
    </source>
</evidence>
<dbReference type="PANTHER" id="PTHR45615:SF80">
    <property type="entry name" value="GRIP DOMAIN-CONTAINING PROTEIN"/>
    <property type="match status" value="1"/>
</dbReference>
<dbReference type="OrthoDB" id="1219342at2"/>
<name>A0A2V3PYK8_9BACT</name>
<feature type="coiled-coil region" evidence="1">
    <location>
        <begin position="48"/>
        <end position="82"/>
    </location>
</feature>
<proteinExistence type="predicted"/>
<sequence>MANIGNLSFGIGGDDKELRKILDDRKKDAIELQKLLSSFNVGGKQNSNRQQMNDIVKLTEQRNRLEQSNLRLQETRDRVAANSLISQQRVNQATERTNALNLQSLRVDADRLAAEQRIRTETERTEAVRRRQQVSAAQLARIEQDRINNERLAQQRLLTEIQRTEAARQRAAMIGLQGQNSLNGALGLTNRTMFNQRILLSDLSRQLGIYFSIYQVGAFVKELAMVSGEFEKQRLSLTAMLQDKEAADRIFGQIKDLAVYSPFNFKQLTDYAKQLSAYSIPADELYDTMKRLADVSAGLGVDMNRIVLAFGQIRASSILKGTELRQLAETGLPIVDMLIKKFKELGEETVTAGDIFDKISNKEVPFTMIKEIFQDLTNEGGMFFQMQEIQATSLAGKISNLRDSFDIMLDSIGSANSDLLKGSVDGLVNLMNNWEKYWNILKGIIITYGAYKAAVIVATTGVQVLASAQKAYNLLMLSAAIQGNKLGAVIDLLTLKFNNLSKATKIGLALSAIVALGYALKSAYDNAHELENALKDIAGKVKGDADASVAAMDLLLIRLKHTNKYSKEYRDIIDEINKKYGEFLPNLIKESETYDQIAAKLKNVTAAIYEKAKAQAYSQSLEKLETNLSENISKAYKSAMESLTEKPLMGFGQYVLSKDQANKVVADMFAAIRNSPELYRQEREVEKLISDSMAKAYAAAGKGNSVKTSFADLYNITQLDGMIKGVKSYAEEFTMLPEIQKAYFNEIEASYGANVNYANSIEQIQQKYEKLNAELDKKPFKDKGEFDTAKLENHKNMLLEMIAAYKDFGQYKLAENVQKQYDELAKANEGWRVELKNILGNTLTITAETNFNEVVKDIKDKYKEVKERIEAQKPILMEMGLDFKTMAFPSPMNVSPSRQQMLNGYKKDTDDLNNLNKAIEAIGLNTSDWIKTKGGSSKKDRFTEGLKDKIELIKEAKSQYEELQTVMSKPDAFGKISSIQGYKEVKQTDISKEGYKDYLRGKIKEIEKHFGSKKLTDAAKSLVESLNKELNALDFKDITENAKKEIDKIEKFLSRYKEKYSTYKQLSEITGDKGKAAELVFGDSSMPIKNHIDMMKDKLKELSGGGIYEDLLKVDPATLTEPVHKMVEDISDAIQEQDFALKIDLSKMIADYATTEEKITSIHNQYETKREEARKSGASEDVINRSVAAYDKAEADAVAELREELWQLTPFYRQLFGELSDISYRHLKKMVSDAKETVTQIANTKNEDGSLKYGKYDERGKLEGYYMPNQDGSKSDVLINLRQYERIITRIASVQKDMRKENPFDSLLRPSSEYKVAEGTSDEKQMPFLDIMGSKAADLNAIVQDVGGSLSGMFDALGNEDAADATAFIGEMVGAVSNVAMGIASGNPIQVIQGIIGGITAIAKNHDAKLDKAIKKSQTQVKYLKNEYSELQRVVERQLGAISSSQAKQQVQNLEKQKKELQSQRQNEIDKKKTDWNTVADYENQISEIKDQIRYFYEDLAGEQFGIKIKDWAKNISDALVEAWSKGEDAAKAFDDTVADIMRNVFKNVLQLQYVEPMMQQLRTYMFGTDGKGGILGDGDLSKSDMNGLVQELTKLKGNLSNWQSAWDYLCEAAKQAGIDLEEKVSDSDTLSKGIQAVTEDTANLLASYINAMRADLSLQKSMVERIMLYAERNNDTFALMQADIMRIQINTLAIATNTNRLVEISEDTNSLLRRASTSGSGVKFNIN</sequence>
<protein>
    <recommendedName>
        <fullName evidence="2">Tape measure protein N-terminal domain-containing protein</fullName>
    </recommendedName>
</protein>
<accession>A0A2V3PYK8</accession>
<feature type="coiled-coil region" evidence="1">
    <location>
        <begin position="1414"/>
        <end position="1471"/>
    </location>
</feature>
<dbReference type="PANTHER" id="PTHR45615">
    <property type="entry name" value="MYOSIN HEAVY CHAIN, NON-MUSCLE"/>
    <property type="match status" value="1"/>
</dbReference>
<dbReference type="Pfam" id="PF20155">
    <property type="entry name" value="TMP_3"/>
    <property type="match status" value="1"/>
</dbReference>
<evidence type="ECO:0000259" key="2">
    <source>
        <dbReference type="Pfam" id="PF20155"/>
    </source>
</evidence>
<comment type="caution">
    <text evidence="3">The sequence shown here is derived from an EMBL/GenBank/DDBJ whole genome shotgun (WGS) entry which is preliminary data.</text>
</comment>